<gene>
    <name evidence="2" type="ORF">EDD33_3291</name>
</gene>
<organism evidence="2 3">
    <name type="scientific">Nocardioides aurantiacus</name>
    <dbReference type="NCBI Taxonomy" id="86796"/>
    <lineage>
        <taxon>Bacteria</taxon>
        <taxon>Bacillati</taxon>
        <taxon>Actinomycetota</taxon>
        <taxon>Actinomycetes</taxon>
        <taxon>Propionibacteriales</taxon>
        <taxon>Nocardioidaceae</taxon>
        <taxon>Nocardioides</taxon>
    </lineage>
</organism>
<dbReference type="InterPro" id="IPR011044">
    <property type="entry name" value="Quino_amine_DH_bsu"/>
</dbReference>
<evidence type="ECO:0008006" key="4">
    <source>
        <dbReference type="Google" id="ProtNLM"/>
    </source>
</evidence>
<dbReference type="Proteomes" id="UP000281738">
    <property type="component" value="Unassembled WGS sequence"/>
</dbReference>
<sequence>MGFLTPGRVGAYDPDVSPASRPAAGSVVLGLLAATLVATGCAREDRAAADPTRGPRDAEPRSRSVDVQGSPSEVAAVAGGVWVTQPERRSLWREGAASVPVPGEPLDLVETPFGVWVALGDGVGGSLVRVDASTGEIRQRVSLTSDDTAPTRLSYDGQRLWVLDAARASVVVVDPATGRVDRRIMVDARTQEVASGGAGTFTTGQAELPLAYLADDREGIYRVASEVCTLPDELAVSIDVVWVACTDAGRVVAVDPGADSPAAIADLERPDDVVLTSRGTVVALSEGPTLVLLDPADGTERARLRLGDDPAPVSGGVELAEVGVDVVVLHPGTERLYRVPLTDLER</sequence>
<evidence type="ECO:0000313" key="2">
    <source>
        <dbReference type="EMBL" id="ROR92401.1"/>
    </source>
</evidence>
<dbReference type="EMBL" id="RKHO01000001">
    <property type="protein sequence ID" value="ROR92401.1"/>
    <property type="molecule type" value="Genomic_DNA"/>
</dbReference>
<dbReference type="Gene3D" id="2.130.10.10">
    <property type="entry name" value="YVTN repeat-like/Quinoprotein amine dehydrogenase"/>
    <property type="match status" value="1"/>
</dbReference>
<comment type="caution">
    <text evidence="2">The sequence shown here is derived from an EMBL/GenBank/DDBJ whole genome shotgun (WGS) entry which is preliminary data.</text>
</comment>
<accession>A0A3N2CXZ2</accession>
<dbReference type="AlphaFoldDB" id="A0A3N2CXZ2"/>
<keyword evidence="3" id="KW-1185">Reference proteome</keyword>
<feature type="compositionally biased region" description="Basic and acidic residues" evidence="1">
    <location>
        <begin position="45"/>
        <end position="64"/>
    </location>
</feature>
<proteinExistence type="predicted"/>
<name>A0A3N2CXZ2_9ACTN</name>
<protein>
    <recommendedName>
        <fullName evidence="4">Pyrroloquinoline-quinone binding quinoprotein</fullName>
    </recommendedName>
</protein>
<dbReference type="SUPFAM" id="SSF50969">
    <property type="entry name" value="YVTN repeat-like/Quinoprotein amine dehydrogenase"/>
    <property type="match status" value="1"/>
</dbReference>
<evidence type="ECO:0000256" key="1">
    <source>
        <dbReference type="SAM" id="MobiDB-lite"/>
    </source>
</evidence>
<dbReference type="InterPro" id="IPR015943">
    <property type="entry name" value="WD40/YVTN_repeat-like_dom_sf"/>
</dbReference>
<evidence type="ECO:0000313" key="3">
    <source>
        <dbReference type="Proteomes" id="UP000281738"/>
    </source>
</evidence>
<feature type="region of interest" description="Disordered" evidence="1">
    <location>
        <begin position="45"/>
        <end position="72"/>
    </location>
</feature>
<reference evidence="2 3" key="1">
    <citation type="submission" date="2018-11" db="EMBL/GenBank/DDBJ databases">
        <title>Sequencing the genomes of 1000 actinobacteria strains.</title>
        <authorList>
            <person name="Klenk H.-P."/>
        </authorList>
    </citation>
    <scope>NUCLEOTIDE SEQUENCE [LARGE SCALE GENOMIC DNA]</scope>
    <source>
        <strain evidence="2 3">DSM 12652</strain>
    </source>
</reference>